<accession>A0A3M7M2Q4</accession>
<organism evidence="1 2">
    <name type="scientific">Pyrenophora seminiperda CCB06</name>
    <dbReference type="NCBI Taxonomy" id="1302712"/>
    <lineage>
        <taxon>Eukaryota</taxon>
        <taxon>Fungi</taxon>
        <taxon>Dikarya</taxon>
        <taxon>Ascomycota</taxon>
        <taxon>Pezizomycotina</taxon>
        <taxon>Dothideomycetes</taxon>
        <taxon>Pleosporomycetidae</taxon>
        <taxon>Pleosporales</taxon>
        <taxon>Pleosporineae</taxon>
        <taxon>Pleosporaceae</taxon>
        <taxon>Pyrenophora</taxon>
    </lineage>
</organism>
<proteinExistence type="predicted"/>
<dbReference type="AlphaFoldDB" id="A0A3M7M2Q4"/>
<evidence type="ECO:0000313" key="1">
    <source>
        <dbReference type="EMBL" id="RMZ68690.1"/>
    </source>
</evidence>
<reference evidence="1 2" key="1">
    <citation type="journal article" date="2014" name="PLoS ONE">
        <title>De novo Genome Assembly of the Fungal Plant Pathogen Pyrenophora semeniperda.</title>
        <authorList>
            <person name="Soliai M.M."/>
            <person name="Meyer S.E."/>
            <person name="Udall J.A."/>
            <person name="Elzinga D.E."/>
            <person name="Hermansen R.A."/>
            <person name="Bodily P.M."/>
            <person name="Hart A.A."/>
            <person name="Coleman C.E."/>
        </authorList>
    </citation>
    <scope>NUCLEOTIDE SEQUENCE [LARGE SCALE GENOMIC DNA]</scope>
    <source>
        <strain evidence="1 2">CCB06</strain>
        <tissue evidence="1">Mycelium</tissue>
    </source>
</reference>
<name>A0A3M7M2Q4_9PLEO</name>
<protein>
    <submittedName>
        <fullName evidence="1">Uncharacterized protein</fullName>
    </submittedName>
</protein>
<sequence>MGYTHSWSFFGELPEKAWAQVIEDAKTIVKVAGIPLIGKGGCNAPPVPVIDVDKGIYLNGDVENGDEFEDFDFNNRDNSNWCKTGRRPYDLVVTAILLRAWMILGPFIHISSDGEWDEWMPARDLVGKQWPEEEITRPMSSNDE</sequence>
<dbReference type="EMBL" id="KE747817">
    <property type="protein sequence ID" value="RMZ68690.1"/>
    <property type="molecule type" value="Genomic_DNA"/>
</dbReference>
<evidence type="ECO:0000313" key="2">
    <source>
        <dbReference type="Proteomes" id="UP000265663"/>
    </source>
</evidence>
<dbReference type="OrthoDB" id="2958217at2759"/>
<gene>
    <name evidence="1" type="ORF">GMOD_00002485</name>
</gene>
<dbReference type="Proteomes" id="UP000265663">
    <property type="component" value="Unassembled WGS sequence"/>
</dbReference>
<keyword evidence="2" id="KW-1185">Reference proteome</keyword>